<dbReference type="InterPro" id="IPR001647">
    <property type="entry name" value="HTH_TetR"/>
</dbReference>
<keyword evidence="1 2" id="KW-0238">DNA-binding</keyword>
<dbReference type="PRINTS" id="PR00455">
    <property type="entry name" value="HTHTETR"/>
</dbReference>
<evidence type="ECO:0000313" key="5">
    <source>
        <dbReference type="Proteomes" id="UP000460287"/>
    </source>
</evidence>
<organism evidence="4 5">
    <name type="scientific">Inconstantimicrobium porci</name>
    <dbReference type="NCBI Taxonomy" id="2652291"/>
    <lineage>
        <taxon>Bacteria</taxon>
        <taxon>Bacillati</taxon>
        <taxon>Bacillota</taxon>
        <taxon>Clostridia</taxon>
        <taxon>Eubacteriales</taxon>
        <taxon>Clostridiaceae</taxon>
        <taxon>Inconstantimicrobium</taxon>
    </lineage>
</organism>
<dbReference type="PANTHER" id="PTHR43479:SF11">
    <property type="entry name" value="ACREF_ENVCD OPERON REPRESSOR-RELATED"/>
    <property type="match status" value="1"/>
</dbReference>
<dbReference type="SUPFAM" id="SSF46689">
    <property type="entry name" value="Homeodomain-like"/>
    <property type="match status" value="1"/>
</dbReference>
<evidence type="ECO:0000256" key="2">
    <source>
        <dbReference type="PROSITE-ProRule" id="PRU00335"/>
    </source>
</evidence>
<proteinExistence type="predicted"/>
<gene>
    <name evidence="4" type="ORF">FYJ33_08205</name>
</gene>
<evidence type="ECO:0000256" key="1">
    <source>
        <dbReference type="ARBA" id="ARBA00023125"/>
    </source>
</evidence>
<dbReference type="InterPro" id="IPR050624">
    <property type="entry name" value="HTH-type_Tx_Regulator"/>
</dbReference>
<feature type="DNA-binding region" description="H-T-H motif" evidence="2">
    <location>
        <begin position="37"/>
        <end position="56"/>
    </location>
</feature>
<evidence type="ECO:0000259" key="3">
    <source>
        <dbReference type="PROSITE" id="PS50977"/>
    </source>
</evidence>
<protein>
    <submittedName>
        <fullName evidence="4">TetR/AcrR family transcriptional regulator</fullName>
    </submittedName>
</protein>
<dbReference type="InterPro" id="IPR009057">
    <property type="entry name" value="Homeodomain-like_sf"/>
</dbReference>
<dbReference type="Pfam" id="PF00440">
    <property type="entry name" value="TetR_N"/>
    <property type="match status" value="1"/>
</dbReference>
<sequence>MKSVVRVPKQERSIEKKKKIIKAAYELFNSKGYYETNTAEIAKQAGVATGSVYSYFEDKNDIFYYVIDLYMDNIINRVEELSHEIPHKNLNEIVEFYIYSFIEIHSMSKKFHNELSAQCLINSNINNYYNEKKNLILEKILKILKDNNISLNSIHKKEQLFIISEIVNSVCHQFIYNNATIDKKLMITESIKDIIKIIK</sequence>
<dbReference type="PANTHER" id="PTHR43479">
    <property type="entry name" value="ACREF/ENVCD OPERON REPRESSOR-RELATED"/>
    <property type="match status" value="1"/>
</dbReference>
<name>A0A7X2T182_9CLOT</name>
<reference evidence="4 5" key="1">
    <citation type="submission" date="2019-08" db="EMBL/GenBank/DDBJ databases">
        <title>In-depth cultivation of the pig gut microbiome towards novel bacterial diversity and tailored functional studies.</title>
        <authorList>
            <person name="Wylensek D."/>
            <person name="Hitch T.C.A."/>
            <person name="Clavel T."/>
        </authorList>
    </citation>
    <scope>NUCLEOTIDE SEQUENCE [LARGE SCALE GENOMIC DNA]</scope>
    <source>
        <strain evidence="4 5">WCA-383-APC-5B</strain>
    </source>
</reference>
<dbReference type="PROSITE" id="PS50977">
    <property type="entry name" value="HTH_TETR_2"/>
    <property type="match status" value="1"/>
</dbReference>
<dbReference type="Gene3D" id="1.10.357.10">
    <property type="entry name" value="Tetracycline Repressor, domain 2"/>
    <property type="match status" value="1"/>
</dbReference>
<dbReference type="Gene3D" id="1.10.10.60">
    <property type="entry name" value="Homeodomain-like"/>
    <property type="match status" value="1"/>
</dbReference>
<dbReference type="Proteomes" id="UP000460287">
    <property type="component" value="Unassembled WGS sequence"/>
</dbReference>
<keyword evidence="5" id="KW-1185">Reference proteome</keyword>
<dbReference type="GO" id="GO:0003677">
    <property type="term" value="F:DNA binding"/>
    <property type="evidence" value="ECO:0007669"/>
    <property type="project" value="UniProtKB-UniRule"/>
</dbReference>
<feature type="domain" description="HTH tetR-type" evidence="3">
    <location>
        <begin position="14"/>
        <end position="74"/>
    </location>
</feature>
<dbReference type="EMBL" id="VULX01000010">
    <property type="protein sequence ID" value="MSR91396.1"/>
    <property type="molecule type" value="Genomic_DNA"/>
</dbReference>
<dbReference type="RefSeq" id="WP_154531287.1">
    <property type="nucleotide sequence ID" value="NZ_JAQXTV010000077.1"/>
</dbReference>
<accession>A0A7X2T182</accession>
<dbReference type="AlphaFoldDB" id="A0A7X2T182"/>
<comment type="caution">
    <text evidence="4">The sequence shown here is derived from an EMBL/GenBank/DDBJ whole genome shotgun (WGS) entry which is preliminary data.</text>
</comment>
<evidence type="ECO:0000313" key="4">
    <source>
        <dbReference type="EMBL" id="MSR91396.1"/>
    </source>
</evidence>